<gene>
    <name evidence="2" type="ORF">VV61_00440</name>
</gene>
<dbReference type="EMBL" id="LAIU01000001">
    <property type="protein sequence ID" value="KKB25989.1"/>
    <property type="molecule type" value="Genomic_DNA"/>
</dbReference>
<evidence type="ECO:0000313" key="3">
    <source>
        <dbReference type="Proteomes" id="UP000033530"/>
    </source>
</evidence>
<evidence type="ECO:0000256" key="1">
    <source>
        <dbReference type="SAM" id="Phobius"/>
    </source>
</evidence>
<sequence>MKREVFETKVKKRLWFLNKKEKIKLNQFLTEAQNNQANSKILNQPVKFSNVFLKQRVFSDKTHGMNFLFIMVVGMLLSNALLLGLFLFGLLTSLNVVNYFIDPQTHLSTTQLVIIMLGAIAAIVISCYFIRKVTAFFTKKLLEYRFNHVR</sequence>
<dbReference type="GeneID" id="93793797"/>
<keyword evidence="1" id="KW-0472">Membrane</keyword>
<feature type="transmembrane region" description="Helical" evidence="1">
    <location>
        <begin position="111"/>
        <end position="130"/>
    </location>
</feature>
<keyword evidence="1" id="KW-1133">Transmembrane helix</keyword>
<reference evidence="2 3" key="1">
    <citation type="submission" date="2015-03" db="EMBL/GenBank/DDBJ databases">
        <title>Draft Genome Sequence of S. carnosus subsp. utilis LTH 7013, Isolated from South Tirolean Ham.</title>
        <authorList>
            <person name="Mueller A."/>
            <person name="Huptas C."/>
            <person name="Wenning M."/>
            <person name="Weiss A."/>
            <person name="Schmidt H."/>
        </authorList>
    </citation>
    <scope>NUCLEOTIDE SEQUENCE [LARGE SCALE GENOMIC DNA]</scope>
    <source>
        <strain evidence="2 3">LTH7013</strain>
    </source>
</reference>
<comment type="caution">
    <text evidence="2">The sequence shown here is derived from an EMBL/GenBank/DDBJ whole genome shotgun (WGS) entry which is preliminary data.</text>
</comment>
<accession>A0AAJ0JQ62</accession>
<dbReference type="Proteomes" id="UP000033530">
    <property type="component" value="Unassembled WGS sequence"/>
</dbReference>
<proteinExistence type="predicted"/>
<dbReference type="AlphaFoldDB" id="A0AAJ0JQ62"/>
<protein>
    <submittedName>
        <fullName evidence="2">Membrane protein</fullName>
    </submittedName>
</protein>
<feature type="transmembrane region" description="Helical" evidence="1">
    <location>
        <begin position="67"/>
        <end position="91"/>
    </location>
</feature>
<keyword evidence="1" id="KW-0812">Transmembrane</keyword>
<organism evidence="2 3">
    <name type="scientific">Staphylococcus carnosus</name>
    <dbReference type="NCBI Taxonomy" id="1281"/>
    <lineage>
        <taxon>Bacteria</taxon>
        <taxon>Bacillati</taxon>
        <taxon>Bacillota</taxon>
        <taxon>Bacilli</taxon>
        <taxon>Bacillales</taxon>
        <taxon>Staphylococcaceae</taxon>
        <taxon>Staphylococcus</taxon>
    </lineage>
</organism>
<name>A0AAJ0JQ62_STACA</name>
<dbReference type="RefSeq" id="WP_015900624.1">
    <property type="nucleotide sequence ID" value="NZ_BKAO01000002.1"/>
</dbReference>
<evidence type="ECO:0000313" key="2">
    <source>
        <dbReference type="EMBL" id="KKB25989.1"/>
    </source>
</evidence>